<name>A0AAV4U836_CAEEX</name>
<proteinExistence type="predicted"/>
<evidence type="ECO:0000313" key="2">
    <source>
        <dbReference type="Proteomes" id="UP001054945"/>
    </source>
</evidence>
<gene>
    <name evidence="1" type="ORF">CEXT_53641</name>
</gene>
<dbReference type="Proteomes" id="UP001054945">
    <property type="component" value="Unassembled WGS sequence"/>
</dbReference>
<protein>
    <submittedName>
        <fullName evidence="1">Uncharacterized protein</fullName>
    </submittedName>
</protein>
<organism evidence="1 2">
    <name type="scientific">Caerostris extrusa</name>
    <name type="common">Bark spider</name>
    <name type="synonym">Caerostris bankana</name>
    <dbReference type="NCBI Taxonomy" id="172846"/>
    <lineage>
        <taxon>Eukaryota</taxon>
        <taxon>Metazoa</taxon>
        <taxon>Ecdysozoa</taxon>
        <taxon>Arthropoda</taxon>
        <taxon>Chelicerata</taxon>
        <taxon>Arachnida</taxon>
        <taxon>Araneae</taxon>
        <taxon>Araneomorphae</taxon>
        <taxon>Entelegynae</taxon>
        <taxon>Araneoidea</taxon>
        <taxon>Araneidae</taxon>
        <taxon>Caerostris</taxon>
    </lineage>
</organism>
<keyword evidence="2" id="KW-1185">Reference proteome</keyword>
<evidence type="ECO:0000313" key="1">
    <source>
        <dbReference type="EMBL" id="GIY53897.1"/>
    </source>
</evidence>
<dbReference type="AlphaFoldDB" id="A0AAV4U836"/>
<dbReference type="EMBL" id="BPLR01012428">
    <property type="protein sequence ID" value="GIY53897.1"/>
    <property type="molecule type" value="Genomic_DNA"/>
</dbReference>
<comment type="caution">
    <text evidence="1">The sequence shown here is derived from an EMBL/GenBank/DDBJ whole genome shotgun (WGS) entry which is preliminary data.</text>
</comment>
<sequence>MSRWSPRREIWYSDCYTNDIQKNCGELTADMVKEFIRRSYYIELYCAVTDAKALLADVDRYRLKSHEQDYLVDLLTRHGVE</sequence>
<reference evidence="1 2" key="1">
    <citation type="submission" date="2021-06" db="EMBL/GenBank/DDBJ databases">
        <title>Caerostris extrusa draft genome.</title>
        <authorList>
            <person name="Kono N."/>
            <person name="Arakawa K."/>
        </authorList>
    </citation>
    <scope>NUCLEOTIDE SEQUENCE [LARGE SCALE GENOMIC DNA]</scope>
</reference>
<accession>A0AAV4U836</accession>